<dbReference type="GO" id="GO:0003700">
    <property type="term" value="F:DNA-binding transcription factor activity"/>
    <property type="evidence" value="ECO:0007669"/>
    <property type="project" value="InterPro"/>
</dbReference>
<evidence type="ECO:0000313" key="3">
    <source>
        <dbReference type="Proteomes" id="UP000182840"/>
    </source>
</evidence>
<dbReference type="PANTHER" id="PTHR33164:SF13">
    <property type="entry name" value="4-HYDROXYPHENYLACETATE CATABOLISM PROTEIN"/>
    <property type="match status" value="1"/>
</dbReference>
<dbReference type="PRINTS" id="PR00598">
    <property type="entry name" value="HTHMARR"/>
</dbReference>
<dbReference type="OrthoDB" id="8588347at2"/>
<dbReference type="Pfam" id="PF01047">
    <property type="entry name" value="MarR"/>
    <property type="match status" value="1"/>
</dbReference>
<dbReference type="PANTHER" id="PTHR33164">
    <property type="entry name" value="TRANSCRIPTIONAL REGULATOR, MARR FAMILY"/>
    <property type="match status" value="1"/>
</dbReference>
<organism evidence="2 3">
    <name type="scientific">Aquibium oceanicum</name>
    <dbReference type="NCBI Taxonomy" id="1670800"/>
    <lineage>
        <taxon>Bacteria</taxon>
        <taxon>Pseudomonadati</taxon>
        <taxon>Pseudomonadota</taxon>
        <taxon>Alphaproteobacteria</taxon>
        <taxon>Hyphomicrobiales</taxon>
        <taxon>Phyllobacteriaceae</taxon>
        <taxon>Aquibium</taxon>
    </lineage>
</organism>
<dbReference type="KEGG" id="meso:BSQ44_13095"/>
<dbReference type="Proteomes" id="UP000182840">
    <property type="component" value="Chromosome"/>
</dbReference>
<accession>A0A1L3SS24</accession>
<dbReference type="InterPro" id="IPR039422">
    <property type="entry name" value="MarR/SlyA-like"/>
</dbReference>
<proteinExistence type="predicted"/>
<reference evidence="3" key="1">
    <citation type="submission" date="2016-11" db="EMBL/GenBank/DDBJ databases">
        <title>Mesorhizobium oceanicum sp. nov., isolated from deep seawater in South China Sea.</title>
        <authorList>
            <person name="Fu G.-Y."/>
        </authorList>
    </citation>
    <scope>NUCLEOTIDE SEQUENCE [LARGE SCALE GENOMIC DNA]</scope>
    <source>
        <strain evidence="3">B7</strain>
    </source>
</reference>
<dbReference type="SUPFAM" id="SSF46785">
    <property type="entry name" value="Winged helix' DNA-binding domain"/>
    <property type="match status" value="1"/>
</dbReference>
<feature type="domain" description="HTH marR-type" evidence="1">
    <location>
        <begin position="19"/>
        <end position="151"/>
    </location>
</feature>
<dbReference type="GO" id="GO:0045892">
    <property type="term" value="P:negative regulation of DNA-templated transcription"/>
    <property type="evidence" value="ECO:0007669"/>
    <property type="project" value="InterPro"/>
</dbReference>
<dbReference type="GO" id="GO:0006950">
    <property type="term" value="P:response to stress"/>
    <property type="evidence" value="ECO:0007669"/>
    <property type="project" value="TreeGrafter"/>
</dbReference>
<evidence type="ECO:0000259" key="1">
    <source>
        <dbReference type="PROSITE" id="PS50995"/>
    </source>
</evidence>
<dbReference type="InterPro" id="IPR036388">
    <property type="entry name" value="WH-like_DNA-bd_sf"/>
</dbReference>
<gene>
    <name evidence="2" type="ORF">BSQ44_13095</name>
</gene>
<dbReference type="SMART" id="SM00347">
    <property type="entry name" value="HTH_MARR"/>
    <property type="match status" value="1"/>
</dbReference>
<dbReference type="EMBL" id="CP018171">
    <property type="protein sequence ID" value="APH72196.1"/>
    <property type="molecule type" value="Genomic_DNA"/>
</dbReference>
<name>A0A1L3SS24_9HYPH</name>
<dbReference type="InterPro" id="IPR012712">
    <property type="entry name" value="HpaR/FarR"/>
</dbReference>
<sequence>MPDAPRDDHGDPLIPRDTSRSLPIALLRAREAVMSHFRPLLAAYDITEQQWRVVRVLAEGRPLDATELADRACLLPPSLTRIVRTLEERGFVTRERDEADARRTFIEITPAGVEFIRQVTPDSRAIYEEMEARFGRERIEALLDMLHELNELGAANRS</sequence>
<dbReference type="Gene3D" id="1.10.10.10">
    <property type="entry name" value="Winged helix-like DNA-binding domain superfamily/Winged helix DNA-binding domain"/>
    <property type="match status" value="1"/>
</dbReference>
<dbReference type="NCBIfam" id="TIGR02337">
    <property type="entry name" value="HpaR"/>
    <property type="match status" value="1"/>
</dbReference>
<keyword evidence="3" id="KW-1185">Reference proteome</keyword>
<dbReference type="InterPro" id="IPR000835">
    <property type="entry name" value="HTH_MarR-typ"/>
</dbReference>
<evidence type="ECO:0000313" key="2">
    <source>
        <dbReference type="EMBL" id="APH72196.1"/>
    </source>
</evidence>
<dbReference type="GO" id="GO:0003677">
    <property type="term" value="F:DNA binding"/>
    <property type="evidence" value="ECO:0007669"/>
    <property type="project" value="InterPro"/>
</dbReference>
<dbReference type="AlphaFoldDB" id="A0A1L3SS24"/>
<dbReference type="InterPro" id="IPR036390">
    <property type="entry name" value="WH_DNA-bd_sf"/>
</dbReference>
<protein>
    <submittedName>
        <fullName evidence="2">Homoprotocatechuate degradation operon regulator, HpaR</fullName>
    </submittedName>
</protein>
<dbReference type="PROSITE" id="PS50995">
    <property type="entry name" value="HTH_MARR_2"/>
    <property type="match status" value="1"/>
</dbReference>
<dbReference type="STRING" id="1670800.BSQ44_13095"/>
<dbReference type="RefSeq" id="WP_072604833.1">
    <property type="nucleotide sequence ID" value="NZ_CP018171.1"/>
</dbReference>